<dbReference type="EMBL" id="CAJNOC010000629">
    <property type="protein sequence ID" value="CAF0784578.1"/>
    <property type="molecule type" value="Genomic_DNA"/>
</dbReference>
<protein>
    <submittedName>
        <fullName evidence="1">Uncharacterized protein</fullName>
    </submittedName>
</protein>
<reference evidence="1" key="1">
    <citation type="submission" date="2021-02" db="EMBL/GenBank/DDBJ databases">
        <authorList>
            <person name="Nowell W R."/>
        </authorList>
    </citation>
    <scope>NUCLEOTIDE SEQUENCE</scope>
    <source>
        <strain evidence="1">Ploen Becks lab</strain>
    </source>
</reference>
<keyword evidence="2" id="KW-1185">Reference proteome</keyword>
<accession>A0A813RQI3</accession>
<name>A0A813RQI3_9BILA</name>
<evidence type="ECO:0000313" key="1">
    <source>
        <dbReference type="EMBL" id="CAF0784578.1"/>
    </source>
</evidence>
<dbReference type="Proteomes" id="UP000663879">
    <property type="component" value="Unassembled WGS sequence"/>
</dbReference>
<sequence>ALGSRGSDNVVECETVDQLPEGLDIFY</sequence>
<comment type="caution">
    <text evidence="1">The sequence shown here is derived from an EMBL/GenBank/DDBJ whole genome shotgun (WGS) entry which is preliminary data.</text>
</comment>
<gene>
    <name evidence="1" type="ORF">OXX778_LOCUS5643</name>
</gene>
<feature type="non-terminal residue" evidence="1">
    <location>
        <position position="1"/>
    </location>
</feature>
<evidence type="ECO:0000313" key="2">
    <source>
        <dbReference type="Proteomes" id="UP000663879"/>
    </source>
</evidence>
<proteinExistence type="predicted"/>
<organism evidence="1 2">
    <name type="scientific">Brachionus calyciflorus</name>
    <dbReference type="NCBI Taxonomy" id="104777"/>
    <lineage>
        <taxon>Eukaryota</taxon>
        <taxon>Metazoa</taxon>
        <taxon>Spiralia</taxon>
        <taxon>Gnathifera</taxon>
        <taxon>Rotifera</taxon>
        <taxon>Eurotatoria</taxon>
        <taxon>Monogononta</taxon>
        <taxon>Pseudotrocha</taxon>
        <taxon>Ploima</taxon>
        <taxon>Brachionidae</taxon>
        <taxon>Brachionus</taxon>
    </lineage>
</organism>
<dbReference type="AlphaFoldDB" id="A0A813RQI3"/>